<dbReference type="Proteomes" id="UP001177260">
    <property type="component" value="Unassembled WGS sequence"/>
</dbReference>
<accession>A0ACC3AV25</accession>
<gene>
    <name evidence="1" type="ORF">N8T08_008794</name>
</gene>
<organism evidence="1 2">
    <name type="scientific">Aspergillus melleus</name>
    <dbReference type="NCBI Taxonomy" id="138277"/>
    <lineage>
        <taxon>Eukaryota</taxon>
        <taxon>Fungi</taxon>
        <taxon>Dikarya</taxon>
        <taxon>Ascomycota</taxon>
        <taxon>Pezizomycotina</taxon>
        <taxon>Eurotiomycetes</taxon>
        <taxon>Eurotiomycetidae</taxon>
        <taxon>Eurotiales</taxon>
        <taxon>Aspergillaceae</taxon>
        <taxon>Aspergillus</taxon>
        <taxon>Aspergillus subgen. Circumdati</taxon>
    </lineage>
</organism>
<evidence type="ECO:0000313" key="1">
    <source>
        <dbReference type="EMBL" id="KAK1141696.1"/>
    </source>
</evidence>
<protein>
    <submittedName>
        <fullName evidence="1">Uncharacterized protein</fullName>
    </submittedName>
</protein>
<reference evidence="1 2" key="1">
    <citation type="journal article" date="2023" name="ACS Omega">
        <title>Identification of the Neoaspergillic Acid Biosynthesis Gene Cluster by Establishing an In Vitro CRISPR-Ribonucleoprotein Genetic System in Aspergillus melleus.</title>
        <authorList>
            <person name="Yuan B."/>
            <person name="Grau M.F."/>
            <person name="Murata R.M."/>
            <person name="Torok T."/>
            <person name="Venkateswaran K."/>
            <person name="Stajich J.E."/>
            <person name="Wang C.C.C."/>
        </authorList>
    </citation>
    <scope>NUCLEOTIDE SEQUENCE [LARGE SCALE GENOMIC DNA]</scope>
    <source>
        <strain evidence="1 2">IMV 1140</strain>
    </source>
</reference>
<evidence type="ECO:0000313" key="2">
    <source>
        <dbReference type="Proteomes" id="UP001177260"/>
    </source>
</evidence>
<sequence>MMYKAALLGVLASFAQASSFFGSSFGVPGVNATYDYVVVGGGMAGLTLATRLVQQSAGTVAVIEAGSFYEITNGNLSQVPAYTGVYSSRELNDWHPLIDWGYKTTPQSGAYNLSIHYARGKTLGGSSARNSMVYQRGTVGTHDRWADMVGDDSYRWNNFLPYFKKSVKFSEPNMDLRFPNSTPVFDATAAGRDGPLSVTYPNYAQAFTTWSIKAFAEAGIPEIRGFLSGEVMGHMYGTFTLNADTMTRDSSETSFLREGLKNPKLVVYPMAMAKRILFDKEGTASSVLAEVQGLKYALSARKEVILCAGAFGSPQLLMVSGIGPADVLKSFDIPIIADRPGVGQGMQDHVVYDLGYQVNVETMSSLTNPAFAAKQALLFTRHAAGMLTGSNTEGLAFEKIPPSLRASWSNETHDRLKAYPDDWPEVEYITVPLLAGEVKADAGANYAALAVVLVAPESRGTVTISSADTNVAPVIDPNYFAEPSDVDLLVAGFKRVRQFFDTKAMRNIIIGDERIPGKQVSTDAQIAKFIKQSFNTIWHASCTCAMGKVTDPMAVVDAQGRVIGVHGLRVVDSSSFPLLPPGHPMSTIYALAEKIACDISGNC</sequence>
<name>A0ACC3AV25_9EURO</name>
<keyword evidence="2" id="KW-1185">Reference proteome</keyword>
<dbReference type="EMBL" id="JAOPJF010000060">
    <property type="protein sequence ID" value="KAK1141696.1"/>
    <property type="molecule type" value="Genomic_DNA"/>
</dbReference>
<comment type="caution">
    <text evidence="1">The sequence shown here is derived from an EMBL/GenBank/DDBJ whole genome shotgun (WGS) entry which is preliminary data.</text>
</comment>
<proteinExistence type="predicted"/>